<keyword evidence="7" id="KW-1185">Reference proteome</keyword>
<dbReference type="EC" id="5.2.1.8" evidence="2"/>
<dbReference type="Gene3D" id="1.25.40.10">
    <property type="entry name" value="Tetratricopeptide repeat domain"/>
    <property type="match status" value="1"/>
</dbReference>
<evidence type="ECO:0000256" key="3">
    <source>
        <dbReference type="ARBA" id="ARBA00023110"/>
    </source>
</evidence>
<evidence type="ECO:0000313" key="7">
    <source>
        <dbReference type="Proteomes" id="UP000243579"/>
    </source>
</evidence>
<sequence length="161" mass="18094">MSVLAVKVELAEAWKADGGAAFKNKDYRRATAAYKQALAVLNCPDGCELAADEYESIRRLLAVLHVNLAACCLQEKTSFAANECEKHCTEALRHDESNVKAWFRRYQAHVRSGDLEKAKHDIHHAVEREPTNPTLRKELARVLELLAAQTSAQKKLYSRAF</sequence>
<dbReference type="InterPro" id="IPR019734">
    <property type="entry name" value="TPR_rpt"/>
</dbReference>
<evidence type="ECO:0000313" key="6">
    <source>
        <dbReference type="EMBL" id="OQR96713.1"/>
    </source>
</evidence>
<evidence type="ECO:0000256" key="2">
    <source>
        <dbReference type="ARBA" id="ARBA00013194"/>
    </source>
</evidence>
<keyword evidence="5" id="KW-0802">TPR repeat</keyword>
<feature type="repeat" description="TPR" evidence="5">
    <location>
        <begin position="99"/>
        <end position="132"/>
    </location>
</feature>
<protein>
    <recommendedName>
        <fullName evidence="2">peptidylprolyl isomerase</fullName>
        <ecNumber evidence="2">5.2.1.8</ecNumber>
    </recommendedName>
</protein>
<dbReference type="PROSITE" id="PS50005">
    <property type="entry name" value="TPR"/>
    <property type="match status" value="1"/>
</dbReference>
<organism evidence="6 7">
    <name type="scientific">Achlya hypogyna</name>
    <name type="common">Oomycete</name>
    <name type="synonym">Protoachlya hypogyna</name>
    <dbReference type="NCBI Taxonomy" id="1202772"/>
    <lineage>
        <taxon>Eukaryota</taxon>
        <taxon>Sar</taxon>
        <taxon>Stramenopiles</taxon>
        <taxon>Oomycota</taxon>
        <taxon>Saprolegniomycetes</taxon>
        <taxon>Saprolegniales</taxon>
        <taxon>Achlyaceae</taxon>
        <taxon>Achlya</taxon>
    </lineage>
</organism>
<dbReference type="EMBL" id="JNBR01000132">
    <property type="protein sequence ID" value="OQR96713.1"/>
    <property type="molecule type" value="Genomic_DNA"/>
</dbReference>
<accession>A0A1V9ZFF5</accession>
<dbReference type="GO" id="GO:0003755">
    <property type="term" value="F:peptidyl-prolyl cis-trans isomerase activity"/>
    <property type="evidence" value="ECO:0007669"/>
    <property type="project" value="UniProtKB-EC"/>
</dbReference>
<reference evidence="6 7" key="1">
    <citation type="journal article" date="2014" name="Genome Biol. Evol.">
        <title>The secreted proteins of Achlya hypogyna and Thraustotheca clavata identify the ancestral oomycete secretome and reveal gene acquisitions by horizontal gene transfer.</title>
        <authorList>
            <person name="Misner I."/>
            <person name="Blouin N."/>
            <person name="Leonard G."/>
            <person name="Richards T.A."/>
            <person name="Lane C.E."/>
        </authorList>
    </citation>
    <scope>NUCLEOTIDE SEQUENCE [LARGE SCALE GENOMIC DNA]</scope>
    <source>
        <strain evidence="6 7">ATCC 48635</strain>
    </source>
</reference>
<dbReference type="STRING" id="1202772.A0A1V9ZFF5"/>
<evidence type="ECO:0000256" key="4">
    <source>
        <dbReference type="ARBA" id="ARBA00023235"/>
    </source>
</evidence>
<dbReference type="InterPro" id="IPR011990">
    <property type="entry name" value="TPR-like_helical_dom_sf"/>
</dbReference>
<dbReference type="InterPro" id="IPR050754">
    <property type="entry name" value="FKBP4/5/8-like"/>
</dbReference>
<comment type="caution">
    <text evidence="6">The sequence shown here is derived from an EMBL/GenBank/DDBJ whole genome shotgun (WGS) entry which is preliminary data.</text>
</comment>
<dbReference type="OrthoDB" id="72596at2759"/>
<dbReference type="SMART" id="SM00028">
    <property type="entry name" value="TPR"/>
    <property type="match status" value="3"/>
</dbReference>
<keyword evidence="4" id="KW-0413">Isomerase</keyword>
<evidence type="ECO:0000256" key="5">
    <source>
        <dbReference type="PROSITE-ProRule" id="PRU00339"/>
    </source>
</evidence>
<comment type="catalytic activity">
    <reaction evidence="1">
        <text>[protein]-peptidylproline (omega=180) = [protein]-peptidylproline (omega=0)</text>
        <dbReference type="Rhea" id="RHEA:16237"/>
        <dbReference type="Rhea" id="RHEA-COMP:10747"/>
        <dbReference type="Rhea" id="RHEA-COMP:10748"/>
        <dbReference type="ChEBI" id="CHEBI:83833"/>
        <dbReference type="ChEBI" id="CHEBI:83834"/>
        <dbReference type="EC" id="5.2.1.8"/>
    </reaction>
</comment>
<dbReference type="AlphaFoldDB" id="A0A1V9ZFF5"/>
<dbReference type="PANTHER" id="PTHR46512">
    <property type="entry name" value="PEPTIDYLPROLYL ISOMERASE"/>
    <property type="match status" value="1"/>
</dbReference>
<dbReference type="SUPFAM" id="SSF48452">
    <property type="entry name" value="TPR-like"/>
    <property type="match status" value="1"/>
</dbReference>
<gene>
    <name evidence="6" type="ORF">ACHHYP_13766</name>
</gene>
<evidence type="ECO:0000256" key="1">
    <source>
        <dbReference type="ARBA" id="ARBA00000971"/>
    </source>
</evidence>
<dbReference type="Proteomes" id="UP000243579">
    <property type="component" value="Unassembled WGS sequence"/>
</dbReference>
<dbReference type="PANTHER" id="PTHR46512:SF9">
    <property type="entry name" value="PEPTIDYLPROLYL ISOMERASE"/>
    <property type="match status" value="1"/>
</dbReference>
<proteinExistence type="predicted"/>
<keyword evidence="3" id="KW-0697">Rotamase</keyword>
<name>A0A1V9ZFF5_ACHHY</name>